<gene>
    <name evidence="5" type="ORF">E6H00_05715</name>
</gene>
<proteinExistence type="predicted"/>
<dbReference type="Proteomes" id="UP000318509">
    <property type="component" value="Unassembled WGS sequence"/>
</dbReference>
<protein>
    <submittedName>
        <fullName evidence="5">Uncharacterized protein</fullName>
    </submittedName>
</protein>
<feature type="transmembrane region" description="Helical" evidence="2">
    <location>
        <begin position="12"/>
        <end position="30"/>
    </location>
</feature>
<evidence type="ECO:0000259" key="4">
    <source>
        <dbReference type="Pfam" id="PF23357"/>
    </source>
</evidence>
<organism evidence="5 6">
    <name type="scientific">Candidatus Segetimicrobium genomatis</name>
    <dbReference type="NCBI Taxonomy" id="2569760"/>
    <lineage>
        <taxon>Bacteria</taxon>
        <taxon>Bacillati</taxon>
        <taxon>Candidatus Sysuimicrobiota</taxon>
        <taxon>Candidatus Sysuimicrobiia</taxon>
        <taxon>Candidatus Sysuimicrobiales</taxon>
        <taxon>Candidatus Segetimicrobiaceae</taxon>
        <taxon>Candidatus Segetimicrobium</taxon>
    </lineage>
</organism>
<dbReference type="InterPro" id="IPR019196">
    <property type="entry name" value="ABC_transp_unknown"/>
</dbReference>
<dbReference type="AlphaFoldDB" id="A0A537K571"/>
<accession>A0A537K571</accession>
<feature type="region of interest" description="Disordered" evidence="1">
    <location>
        <begin position="355"/>
        <end position="388"/>
    </location>
</feature>
<keyword evidence="2" id="KW-1133">Transmembrane helix</keyword>
<evidence type="ECO:0000256" key="2">
    <source>
        <dbReference type="SAM" id="Phobius"/>
    </source>
</evidence>
<evidence type="ECO:0000256" key="1">
    <source>
        <dbReference type="SAM" id="MobiDB-lite"/>
    </source>
</evidence>
<keyword evidence="2" id="KW-0812">Transmembrane</keyword>
<dbReference type="Pfam" id="PF23357">
    <property type="entry name" value="DUF7088"/>
    <property type="match status" value="1"/>
</dbReference>
<name>A0A537K571_9BACT</name>
<dbReference type="Pfam" id="PF09822">
    <property type="entry name" value="ABC_transp_aux"/>
    <property type="match status" value="1"/>
</dbReference>
<evidence type="ECO:0000313" key="6">
    <source>
        <dbReference type="Proteomes" id="UP000318509"/>
    </source>
</evidence>
<dbReference type="InterPro" id="IPR055396">
    <property type="entry name" value="DUF7088"/>
</dbReference>
<keyword evidence="2" id="KW-0472">Membrane</keyword>
<feature type="domain" description="ABC-type uncharacterised transport system" evidence="3">
    <location>
        <begin position="150"/>
        <end position="237"/>
    </location>
</feature>
<feature type="transmembrane region" description="Helical" evidence="2">
    <location>
        <begin position="453"/>
        <end position="475"/>
    </location>
</feature>
<feature type="domain" description="DUF7088" evidence="4">
    <location>
        <begin position="44"/>
        <end position="113"/>
    </location>
</feature>
<comment type="caution">
    <text evidence="5">The sequence shown here is derived from an EMBL/GenBank/DDBJ whole genome shotgun (WGS) entry which is preliminary data.</text>
</comment>
<evidence type="ECO:0000259" key="3">
    <source>
        <dbReference type="Pfam" id="PF09822"/>
    </source>
</evidence>
<evidence type="ECO:0000313" key="5">
    <source>
        <dbReference type="EMBL" id="TMI90923.1"/>
    </source>
</evidence>
<reference evidence="5 6" key="1">
    <citation type="journal article" date="2019" name="Nat. Microbiol.">
        <title>Mediterranean grassland soil C-N compound turnover is dependent on rainfall and depth, and is mediated by genomically divergent microorganisms.</title>
        <authorList>
            <person name="Diamond S."/>
            <person name="Andeer P.F."/>
            <person name="Li Z."/>
            <person name="Crits-Christoph A."/>
            <person name="Burstein D."/>
            <person name="Anantharaman K."/>
            <person name="Lane K.R."/>
            <person name="Thomas B.C."/>
            <person name="Pan C."/>
            <person name="Northen T.R."/>
            <person name="Banfield J.F."/>
        </authorList>
    </citation>
    <scope>NUCLEOTIDE SEQUENCE [LARGE SCALE GENOMIC DNA]</scope>
    <source>
        <strain evidence="5">NP_3</strain>
    </source>
</reference>
<dbReference type="EMBL" id="VBAK01000106">
    <property type="protein sequence ID" value="TMI90923.1"/>
    <property type="molecule type" value="Genomic_DNA"/>
</dbReference>
<feature type="compositionally biased region" description="Pro residues" evidence="1">
    <location>
        <begin position="359"/>
        <end position="369"/>
    </location>
</feature>
<feature type="compositionally biased region" description="Low complexity" evidence="1">
    <location>
        <begin position="370"/>
        <end position="388"/>
    </location>
</feature>
<sequence>MQRRNTLLTTNAIVSAALVAALLVALYYLGTEHHVRWDLTATREHSLSPQTIKVLRSLPGPIEVVAFPSFSAETSQVQRYRRVLATYQYYSKNFQFRIVDPDRDPAEAQKLKITSYGQIVLTRGKASYTVDSESEEQLTNGLLHLLETAKKTVYVLQGEGEIPLDDFTRNGMGTVKQALVGKGFDVRPLLLVQTGRVPEDAAAVVVPSPTRDLLPQGRDALAQYYQSGGKLLILVDPQTPAGFRAWLESALRVGAPGGVVVDPISRLVDPRIPVVTQYPFNDITQNFTLATAFPLSTPLVPQPKPSGVTITPVVRASEASYVKVNLESENLKFEAGTDVKGPAILAVEVVPAPGAASTPPAPKAEPAPKTPGTASAAPGAKPAQAAKPEAPKGAAVVFGNSGFIRNASIGLVGNRDLFMSAVAWLTQSGNLVSISPRTSPFDAFILGGNQVRYIFFESVVFVPLLLLALGGLVYARRRSL</sequence>